<protein>
    <submittedName>
        <fullName evidence="2">Thermonuclease family protein</fullName>
    </submittedName>
</protein>
<sequence length="149" mass="16875">MKTLQNFLVSILIFTSYGTFAGNGSGLEVGLVPKPQIVTVTSIVSVYDGDTFRAYLSDRKEEERIRVRGVDTPEIRGKCEAEKTDAIKARDFVRGYLKQAKTIKLEDLSRDKYQRLLATVFVDGANLSQVLINKGLGRRWQGRRENWCN</sequence>
<dbReference type="InterPro" id="IPR002071">
    <property type="entry name" value="Thermonucl_AS"/>
</dbReference>
<proteinExistence type="predicted"/>
<dbReference type="PROSITE" id="PS50830">
    <property type="entry name" value="TNASE_3"/>
    <property type="match status" value="1"/>
</dbReference>
<dbReference type="InterPro" id="IPR035437">
    <property type="entry name" value="SNase_OB-fold_sf"/>
</dbReference>
<reference evidence="2 3" key="1">
    <citation type="submission" date="2022-01" db="EMBL/GenBank/DDBJ databases">
        <title>Whole genome-based taxonomy of the Shewanellaceae.</title>
        <authorList>
            <person name="Martin-Rodriguez A.J."/>
        </authorList>
    </citation>
    <scope>NUCLEOTIDE SEQUENCE [LARGE SCALE GENOMIC DNA]</scope>
    <source>
        <strain evidence="2 3">DSM 17177</strain>
    </source>
</reference>
<organism evidence="2 3">
    <name type="scientific">Shewanella surugensis</name>
    <dbReference type="NCBI Taxonomy" id="212020"/>
    <lineage>
        <taxon>Bacteria</taxon>
        <taxon>Pseudomonadati</taxon>
        <taxon>Pseudomonadota</taxon>
        <taxon>Gammaproteobacteria</taxon>
        <taxon>Alteromonadales</taxon>
        <taxon>Shewanellaceae</taxon>
        <taxon>Shewanella</taxon>
    </lineage>
</organism>
<feature type="domain" description="TNase-like" evidence="1">
    <location>
        <begin position="43"/>
        <end position="149"/>
    </location>
</feature>
<dbReference type="InterPro" id="IPR016071">
    <property type="entry name" value="Staphylococal_nuclease_OB-fold"/>
</dbReference>
<dbReference type="Pfam" id="PF00565">
    <property type="entry name" value="SNase"/>
    <property type="match status" value="1"/>
</dbReference>
<dbReference type="EMBL" id="JAKIKS010000213">
    <property type="protein sequence ID" value="MCL1127786.1"/>
    <property type="molecule type" value="Genomic_DNA"/>
</dbReference>
<dbReference type="RefSeq" id="WP_248943219.1">
    <property type="nucleotide sequence ID" value="NZ_JAKIKS010000213.1"/>
</dbReference>
<evidence type="ECO:0000259" key="1">
    <source>
        <dbReference type="PROSITE" id="PS50830"/>
    </source>
</evidence>
<evidence type="ECO:0000313" key="3">
    <source>
        <dbReference type="Proteomes" id="UP001203423"/>
    </source>
</evidence>
<gene>
    <name evidence="2" type="ORF">L2764_25805</name>
</gene>
<accession>A0ABT0LJ96</accession>
<dbReference type="SMART" id="SM00318">
    <property type="entry name" value="SNc"/>
    <property type="match status" value="1"/>
</dbReference>
<dbReference type="SUPFAM" id="SSF50199">
    <property type="entry name" value="Staphylococcal nuclease"/>
    <property type="match status" value="1"/>
</dbReference>
<dbReference type="PROSITE" id="PS01284">
    <property type="entry name" value="TNASE_2"/>
    <property type="match status" value="1"/>
</dbReference>
<name>A0ABT0LJ96_9GAMM</name>
<comment type="caution">
    <text evidence="2">The sequence shown here is derived from an EMBL/GenBank/DDBJ whole genome shotgun (WGS) entry which is preliminary data.</text>
</comment>
<evidence type="ECO:0000313" key="2">
    <source>
        <dbReference type="EMBL" id="MCL1127786.1"/>
    </source>
</evidence>
<keyword evidence="3" id="KW-1185">Reference proteome</keyword>
<dbReference type="Gene3D" id="2.40.50.90">
    <property type="match status" value="1"/>
</dbReference>
<dbReference type="Proteomes" id="UP001203423">
    <property type="component" value="Unassembled WGS sequence"/>
</dbReference>